<keyword evidence="2" id="KW-1185">Reference proteome</keyword>
<evidence type="ECO:0000313" key="2">
    <source>
        <dbReference type="Proteomes" id="UP000663879"/>
    </source>
</evidence>
<comment type="caution">
    <text evidence="1">The sequence shown here is derived from an EMBL/GenBank/DDBJ whole genome shotgun (WGS) entry which is preliminary data.</text>
</comment>
<dbReference type="Gene3D" id="3.30.420.10">
    <property type="entry name" value="Ribonuclease H-like superfamily/Ribonuclease H"/>
    <property type="match status" value="1"/>
</dbReference>
<evidence type="ECO:0008006" key="3">
    <source>
        <dbReference type="Google" id="ProtNLM"/>
    </source>
</evidence>
<dbReference type="EMBL" id="CAJNOC010003220">
    <property type="protein sequence ID" value="CAF0973239.1"/>
    <property type="molecule type" value="Genomic_DNA"/>
</dbReference>
<evidence type="ECO:0000313" key="1">
    <source>
        <dbReference type="EMBL" id="CAF0973239.1"/>
    </source>
</evidence>
<name>A0A814EXK8_9BILA</name>
<gene>
    <name evidence="1" type="ORF">OXX778_LOCUS15029</name>
</gene>
<reference evidence="1" key="1">
    <citation type="submission" date="2021-02" db="EMBL/GenBank/DDBJ databases">
        <authorList>
            <person name="Nowell W R."/>
        </authorList>
    </citation>
    <scope>NUCLEOTIDE SEQUENCE</scope>
    <source>
        <strain evidence="1">Ploen Becks lab</strain>
    </source>
</reference>
<dbReference type="Proteomes" id="UP000663879">
    <property type="component" value="Unassembled WGS sequence"/>
</dbReference>
<dbReference type="AlphaFoldDB" id="A0A814EXK8"/>
<accession>A0A814EXK8</accession>
<protein>
    <recommendedName>
        <fullName evidence="3">Tc1-like transposase DDE domain-containing protein</fullName>
    </recommendedName>
</protein>
<dbReference type="OrthoDB" id="4843387at2759"/>
<sequence>MILSIIHWCTSFLEKNAIKWVRSTPRSPDLNPIEMLWNEMKCFVRKSGCKTKSDIVNKIYEFQRSLTQKKCQKYIYRLKKESVNN</sequence>
<organism evidence="1 2">
    <name type="scientific">Brachionus calyciflorus</name>
    <dbReference type="NCBI Taxonomy" id="104777"/>
    <lineage>
        <taxon>Eukaryota</taxon>
        <taxon>Metazoa</taxon>
        <taxon>Spiralia</taxon>
        <taxon>Gnathifera</taxon>
        <taxon>Rotifera</taxon>
        <taxon>Eurotatoria</taxon>
        <taxon>Monogononta</taxon>
        <taxon>Pseudotrocha</taxon>
        <taxon>Ploima</taxon>
        <taxon>Brachionidae</taxon>
        <taxon>Brachionus</taxon>
    </lineage>
</organism>
<dbReference type="InterPro" id="IPR036397">
    <property type="entry name" value="RNaseH_sf"/>
</dbReference>
<dbReference type="GO" id="GO:0003676">
    <property type="term" value="F:nucleic acid binding"/>
    <property type="evidence" value="ECO:0007669"/>
    <property type="project" value="InterPro"/>
</dbReference>
<proteinExistence type="predicted"/>